<dbReference type="Proteomes" id="UP000735302">
    <property type="component" value="Unassembled WGS sequence"/>
</dbReference>
<dbReference type="EMBL" id="BLXT01004727">
    <property type="protein sequence ID" value="GFO17010.1"/>
    <property type="molecule type" value="Genomic_DNA"/>
</dbReference>
<accession>A0AAV4BD44</accession>
<reference evidence="2 3" key="1">
    <citation type="journal article" date="2021" name="Elife">
        <title>Chloroplast acquisition without the gene transfer in kleptoplastic sea slugs, Plakobranchus ocellatus.</title>
        <authorList>
            <person name="Maeda T."/>
            <person name="Takahashi S."/>
            <person name="Yoshida T."/>
            <person name="Shimamura S."/>
            <person name="Takaki Y."/>
            <person name="Nagai Y."/>
            <person name="Toyoda A."/>
            <person name="Suzuki Y."/>
            <person name="Arimoto A."/>
            <person name="Ishii H."/>
            <person name="Satoh N."/>
            <person name="Nishiyama T."/>
            <person name="Hasebe M."/>
            <person name="Maruyama T."/>
            <person name="Minagawa J."/>
            <person name="Obokata J."/>
            <person name="Shigenobu S."/>
        </authorList>
    </citation>
    <scope>NUCLEOTIDE SEQUENCE [LARGE SCALE GENOMIC DNA]</scope>
</reference>
<evidence type="ECO:0000313" key="2">
    <source>
        <dbReference type="EMBL" id="GFO17010.1"/>
    </source>
</evidence>
<dbReference type="AlphaFoldDB" id="A0AAV4BD44"/>
<comment type="caution">
    <text evidence="2">The sequence shown here is derived from an EMBL/GenBank/DDBJ whole genome shotgun (WGS) entry which is preliminary data.</text>
</comment>
<proteinExistence type="predicted"/>
<keyword evidence="3" id="KW-1185">Reference proteome</keyword>
<feature type="compositionally biased region" description="Polar residues" evidence="1">
    <location>
        <begin position="38"/>
        <end position="48"/>
    </location>
</feature>
<sequence length="91" mass="9985">MPGLKFLDLLFRDNSGDKDVDDEENSEEETENDGNERTAPSTSTTSLSVPEAATFDSTNATIMDEPLCPTTSAQVSAIHNLRNASEYYHNN</sequence>
<feature type="region of interest" description="Disordered" evidence="1">
    <location>
        <begin position="14"/>
        <end position="52"/>
    </location>
</feature>
<evidence type="ECO:0000313" key="3">
    <source>
        <dbReference type="Proteomes" id="UP000735302"/>
    </source>
</evidence>
<name>A0AAV4BD44_9GAST</name>
<organism evidence="2 3">
    <name type="scientific">Plakobranchus ocellatus</name>
    <dbReference type="NCBI Taxonomy" id="259542"/>
    <lineage>
        <taxon>Eukaryota</taxon>
        <taxon>Metazoa</taxon>
        <taxon>Spiralia</taxon>
        <taxon>Lophotrochozoa</taxon>
        <taxon>Mollusca</taxon>
        <taxon>Gastropoda</taxon>
        <taxon>Heterobranchia</taxon>
        <taxon>Euthyneura</taxon>
        <taxon>Panpulmonata</taxon>
        <taxon>Sacoglossa</taxon>
        <taxon>Placobranchoidea</taxon>
        <taxon>Plakobranchidae</taxon>
        <taxon>Plakobranchus</taxon>
    </lineage>
</organism>
<gene>
    <name evidence="2" type="ORF">PoB_004351500</name>
</gene>
<evidence type="ECO:0000256" key="1">
    <source>
        <dbReference type="SAM" id="MobiDB-lite"/>
    </source>
</evidence>
<feature type="compositionally biased region" description="Acidic residues" evidence="1">
    <location>
        <begin position="19"/>
        <end position="33"/>
    </location>
</feature>
<protein>
    <submittedName>
        <fullName evidence="2">Uncharacterized protein</fullName>
    </submittedName>
</protein>